<protein>
    <submittedName>
        <fullName evidence="2">FAD-dependent oxidoreductase</fullName>
    </submittedName>
</protein>
<dbReference type="EMBL" id="JABBNB010000019">
    <property type="protein sequence ID" value="NMO03015.1"/>
    <property type="molecule type" value="Genomic_DNA"/>
</dbReference>
<name>A0A848L1Q4_9ACTN</name>
<proteinExistence type="predicted"/>
<dbReference type="PANTHER" id="PTHR46865:SF2">
    <property type="entry name" value="MONOOXYGENASE"/>
    <property type="match status" value="1"/>
</dbReference>
<sequence length="424" mass="45929">MSNDPDQRANRPRVLVAGASIAGPALAHWLHRWGAEVTVVERAPDLRPGGQAVDARGITKTVIERMGLDAAVRAATTDTAGAYSVDAEGQILETFSAEDDGGDGFIADIEILRGDLSQVLYDATSNDVEYLFGDRIVELAQDTDGVDVVFAGGDRRRFELVVGTDGLHSALRAMVFGPHEEFLHHLGHVLAFYSVPNEFGLDRWLLEYQDHETGRAALVRPIQDATRAMAMFCFASPEFDVDYRDVEAQKALVRERVAGLGWRTPEILAHLDDSSDFFLDQVAQVVMDRWSSGRVALLGDAAFCSSPMSGQGTGLALVGAYVLAGELAAADWNPAVAFGRYEEKMRPFVEANQEIGRLNARSRDVGGTAAEPVPDFTGEWFAELIDRAINGVELPDYVGVTDGGPNPLIEPARVEVTSVPRSAD</sequence>
<dbReference type="PANTHER" id="PTHR46865">
    <property type="entry name" value="OXIDOREDUCTASE-RELATED"/>
    <property type="match status" value="1"/>
</dbReference>
<comment type="caution">
    <text evidence="2">The sequence shown here is derived from an EMBL/GenBank/DDBJ whole genome shotgun (WGS) entry which is preliminary data.</text>
</comment>
<evidence type="ECO:0000259" key="1">
    <source>
        <dbReference type="Pfam" id="PF01494"/>
    </source>
</evidence>
<dbReference type="Gene3D" id="3.30.9.10">
    <property type="entry name" value="D-Amino Acid Oxidase, subunit A, domain 2"/>
    <property type="match status" value="1"/>
</dbReference>
<dbReference type="AlphaFoldDB" id="A0A848L1Q4"/>
<feature type="domain" description="FAD-binding" evidence="1">
    <location>
        <begin position="13"/>
        <end position="351"/>
    </location>
</feature>
<dbReference type="RefSeq" id="WP_170195523.1">
    <property type="nucleotide sequence ID" value="NZ_JABBNB010000019.1"/>
</dbReference>
<evidence type="ECO:0000313" key="3">
    <source>
        <dbReference type="Proteomes" id="UP000550729"/>
    </source>
</evidence>
<reference evidence="2 3" key="1">
    <citation type="submission" date="2020-04" db="EMBL/GenBank/DDBJ databases">
        <title>Gordonia sp. nov. TBRC 11910.</title>
        <authorList>
            <person name="Suriyachadkun C."/>
        </authorList>
    </citation>
    <scope>NUCLEOTIDE SEQUENCE [LARGE SCALE GENOMIC DNA]</scope>
    <source>
        <strain evidence="2 3">TBRC 11910</strain>
    </source>
</reference>
<evidence type="ECO:0000313" key="2">
    <source>
        <dbReference type="EMBL" id="NMO03015.1"/>
    </source>
</evidence>
<keyword evidence="3" id="KW-1185">Reference proteome</keyword>
<gene>
    <name evidence="2" type="ORF">HH308_17520</name>
</gene>
<dbReference type="InterPro" id="IPR036188">
    <property type="entry name" value="FAD/NAD-bd_sf"/>
</dbReference>
<dbReference type="Pfam" id="PF01494">
    <property type="entry name" value="FAD_binding_3"/>
    <property type="match status" value="1"/>
</dbReference>
<dbReference type="PRINTS" id="PR00420">
    <property type="entry name" value="RNGMNOXGNASE"/>
</dbReference>
<dbReference type="Gene3D" id="3.50.50.60">
    <property type="entry name" value="FAD/NAD(P)-binding domain"/>
    <property type="match status" value="1"/>
</dbReference>
<dbReference type="InterPro" id="IPR051704">
    <property type="entry name" value="FAD_aromatic-hydroxylase"/>
</dbReference>
<dbReference type="SUPFAM" id="SSF51905">
    <property type="entry name" value="FAD/NAD(P)-binding domain"/>
    <property type="match status" value="1"/>
</dbReference>
<dbReference type="Proteomes" id="UP000550729">
    <property type="component" value="Unassembled WGS sequence"/>
</dbReference>
<dbReference type="InterPro" id="IPR002938">
    <property type="entry name" value="FAD-bd"/>
</dbReference>
<organism evidence="2 3">
    <name type="scientific">Gordonia asplenii</name>
    <dbReference type="NCBI Taxonomy" id="2725283"/>
    <lineage>
        <taxon>Bacteria</taxon>
        <taxon>Bacillati</taxon>
        <taxon>Actinomycetota</taxon>
        <taxon>Actinomycetes</taxon>
        <taxon>Mycobacteriales</taxon>
        <taxon>Gordoniaceae</taxon>
        <taxon>Gordonia</taxon>
    </lineage>
</organism>
<dbReference type="GO" id="GO:0071949">
    <property type="term" value="F:FAD binding"/>
    <property type="evidence" value="ECO:0007669"/>
    <property type="project" value="InterPro"/>
</dbReference>
<accession>A0A848L1Q4</accession>